<protein>
    <recommendedName>
        <fullName evidence="3">Lipoprotein</fullName>
    </recommendedName>
</protein>
<evidence type="ECO:0000313" key="1">
    <source>
        <dbReference type="EMBL" id="MBC6110223.1"/>
    </source>
</evidence>
<dbReference type="RefSeq" id="WP_187070698.1">
    <property type="nucleotide sequence ID" value="NZ_JACRYL010000005.1"/>
</dbReference>
<evidence type="ECO:0008006" key="3">
    <source>
        <dbReference type="Google" id="ProtNLM"/>
    </source>
</evidence>
<name>A0ABR7KQ57_9SPHI</name>
<reference evidence="1 2" key="1">
    <citation type="submission" date="2020-08" db="EMBL/GenBank/DDBJ databases">
        <authorList>
            <person name="Sun Q."/>
            <person name="Inoue M."/>
        </authorList>
    </citation>
    <scope>NUCLEOTIDE SEQUENCE [LARGE SCALE GENOMIC DNA]</scope>
    <source>
        <strain evidence="1 2">CCM 8938</strain>
    </source>
</reference>
<proteinExistence type="predicted"/>
<keyword evidence="2" id="KW-1185">Reference proteome</keyword>
<sequence>MKTTIITVFLSITATFLACTNREKPMVKSEKQDTIAIAKVVDSTTSNVSDNVEPGEVSFPLSGKNAKSFVPKNYAIDLEAEGDLNHDGRKDKVLVLIKKTDTIDKRASLILLRQIDNSYVLDKKSFSAVEPKYRSDVYQIYDTENVGIDKFGVLTFQMYGTGPSGNLFSSYKYINNELVLVNINSFSMGAGGQTELDLDVLKGIYKETNTNTMKEDMPSETITKKYKIDKVLFENSHLGDLVIKAFDVNGVK</sequence>
<comment type="caution">
    <text evidence="1">The sequence shown here is derived from an EMBL/GenBank/DDBJ whole genome shotgun (WGS) entry which is preliminary data.</text>
</comment>
<dbReference type="Proteomes" id="UP000652755">
    <property type="component" value="Unassembled WGS sequence"/>
</dbReference>
<evidence type="ECO:0000313" key="2">
    <source>
        <dbReference type="Proteomes" id="UP000652755"/>
    </source>
</evidence>
<organism evidence="1 2">
    <name type="scientific">Pedobacter fastidiosus</name>
    <dbReference type="NCBI Taxonomy" id="2765361"/>
    <lineage>
        <taxon>Bacteria</taxon>
        <taxon>Pseudomonadati</taxon>
        <taxon>Bacteroidota</taxon>
        <taxon>Sphingobacteriia</taxon>
        <taxon>Sphingobacteriales</taxon>
        <taxon>Sphingobacteriaceae</taxon>
        <taxon>Pedobacter</taxon>
    </lineage>
</organism>
<accession>A0ABR7KQ57</accession>
<gene>
    <name evidence="1" type="ORF">H7U22_07285</name>
</gene>
<dbReference type="EMBL" id="JACRYL010000005">
    <property type="protein sequence ID" value="MBC6110223.1"/>
    <property type="molecule type" value="Genomic_DNA"/>
</dbReference>
<dbReference type="PROSITE" id="PS51257">
    <property type="entry name" value="PROKAR_LIPOPROTEIN"/>
    <property type="match status" value="1"/>
</dbReference>